<sequence length="310" mass="35270">MQASVRFGSALKVVFDLWLQATLAPSNAFNGWSLEDRNPQVIEQLTPMLDWLYYDYFRAQTSGWENVPSSGRLLLIGSHNGGLAAPDMYMIMHDWYQRFGVDRPTYALMDSTIWQAMPGLGRLATQMGALRTHPKMAYAALKRDATLLIYPGGAQDVFRPYSERHKIYFHGRRGFIKLALQTETPIVPVISWGAHSTLIVLADFYPQIQKLHQQGLPWLFGIDPEVFPVYLGLPWGIAFGPLPNIPFPVQVHTRVCPPIMFKRYGRKAAQDAAYVDECYYHVKTSMQQALDQLRQDVSNCVQQKSGWGDR</sequence>
<proteinExistence type="predicted"/>
<dbReference type="CDD" id="cd07987">
    <property type="entry name" value="LPLAT_MGAT-like"/>
    <property type="match status" value="1"/>
</dbReference>
<evidence type="ECO:0000259" key="1">
    <source>
        <dbReference type="SMART" id="SM00563"/>
    </source>
</evidence>
<feature type="domain" description="Phospholipid/glycerol acyltransferase" evidence="1">
    <location>
        <begin position="73"/>
        <end position="194"/>
    </location>
</feature>
<gene>
    <name evidence="2" type="ORF">ENR64_24985</name>
</gene>
<keyword evidence="2" id="KW-0012">Acyltransferase</keyword>
<dbReference type="SMART" id="SM00563">
    <property type="entry name" value="PlsC"/>
    <property type="match status" value="1"/>
</dbReference>
<dbReference type="EMBL" id="DSRU01000353">
    <property type="protein sequence ID" value="HFN00951.1"/>
    <property type="molecule type" value="Genomic_DNA"/>
</dbReference>
<dbReference type="GO" id="GO:0016020">
    <property type="term" value="C:membrane"/>
    <property type="evidence" value="ECO:0007669"/>
    <property type="project" value="TreeGrafter"/>
</dbReference>
<name>A0A7C3KI50_9CYAN</name>
<comment type="caution">
    <text evidence="2">The sequence shown here is derived from an EMBL/GenBank/DDBJ whole genome shotgun (WGS) entry which is preliminary data.</text>
</comment>
<dbReference type="PIRSF" id="PIRSF016753">
    <property type="entry name" value="P_lipid/glycerol_ac_tran_prd"/>
    <property type="match status" value="1"/>
</dbReference>
<dbReference type="Pfam" id="PF01553">
    <property type="entry name" value="Acyltransferase"/>
    <property type="match status" value="1"/>
</dbReference>
<dbReference type="AlphaFoldDB" id="A0A7C3KI50"/>
<dbReference type="PANTHER" id="PTHR22753">
    <property type="entry name" value="TRANSMEMBRANE PROTEIN 68"/>
    <property type="match status" value="1"/>
</dbReference>
<dbReference type="PANTHER" id="PTHR22753:SF14">
    <property type="entry name" value="MONOACYLGLYCEROL_DIACYLGLYCEROL O-ACYLTRANSFERASE"/>
    <property type="match status" value="1"/>
</dbReference>
<reference evidence="2" key="1">
    <citation type="journal article" date="2020" name="mSystems">
        <title>Genome- and Community-Level Interaction Insights into Carbon Utilization and Element Cycling Functions of Hydrothermarchaeota in Hydrothermal Sediment.</title>
        <authorList>
            <person name="Zhou Z."/>
            <person name="Liu Y."/>
            <person name="Xu W."/>
            <person name="Pan J."/>
            <person name="Luo Z.H."/>
            <person name="Li M."/>
        </authorList>
    </citation>
    <scope>NUCLEOTIDE SEQUENCE [LARGE SCALE GENOMIC DNA]</scope>
    <source>
        <strain evidence="2">SpSt-418</strain>
    </source>
</reference>
<evidence type="ECO:0000313" key="2">
    <source>
        <dbReference type="EMBL" id="HFN00951.1"/>
    </source>
</evidence>
<dbReference type="SUPFAM" id="SSF69593">
    <property type="entry name" value="Glycerol-3-phosphate (1)-acyltransferase"/>
    <property type="match status" value="1"/>
</dbReference>
<accession>A0A7C3KI50</accession>
<dbReference type="InterPro" id="IPR016676">
    <property type="entry name" value="P_lipid/glycerol_AcTrfase_prd"/>
</dbReference>
<dbReference type="GO" id="GO:0016746">
    <property type="term" value="F:acyltransferase activity"/>
    <property type="evidence" value="ECO:0007669"/>
    <property type="project" value="UniProtKB-KW"/>
</dbReference>
<dbReference type="InterPro" id="IPR002123">
    <property type="entry name" value="Plipid/glycerol_acylTrfase"/>
</dbReference>
<keyword evidence="2" id="KW-0808">Transferase</keyword>
<organism evidence="2">
    <name type="scientific">Oscillatoriales cyanobacterium SpSt-418</name>
    <dbReference type="NCBI Taxonomy" id="2282169"/>
    <lineage>
        <taxon>Bacteria</taxon>
        <taxon>Bacillati</taxon>
        <taxon>Cyanobacteriota</taxon>
        <taxon>Cyanophyceae</taxon>
        <taxon>Oscillatoriophycideae</taxon>
        <taxon>Oscillatoriales</taxon>
    </lineage>
</organism>
<protein>
    <submittedName>
        <fullName evidence="2">Acyltransferase family protein</fullName>
    </submittedName>
</protein>